<dbReference type="EMBL" id="AP025564">
    <property type="protein sequence ID" value="BDE95209.1"/>
    <property type="molecule type" value="Genomic_DNA"/>
</dbReference>
<dbReference type="PRINTS" id="PR00598">
    <property type="entry name" value="HTHMARR"/>
</dbReference>
<proteinExistence type="predicted"/>
<dbReference type="InterPro" id="IPR000835">
    <property type="entry name" value="HTH_MarR-typ"/>
</dbReference>
<dbReference type="SUPFAM" id="SSF46785">
    <property type="entry name" value="Winged helix' DNA-binding domain"/>
    <property type="match status" value="1"/>
</dbReference>
<feature type="region of interest" description="Disordered" evidence="1">
    <location>
        <begin position="1"/>
        <end position="24"/>
    </location>
</feature>
<dbReference type="Proteomes" id="UP001320544">
    <property type="component" value="Chromosome"/>
</dbReference>
<reference evidence="3 4" key="1">
    <citation type="submission" date="2022-01" db="EMBL/GenBank/DDBJ databases">
        <title>Novel bile acid biosynthetic pathways are enriched in the microbiome of centenarians.</title>
        <authorList>
            <person name="Sato Y."/>
            <person name="Atarashi K."/>
            <person name="Plichta R.D."/>
            <person name="Arai Y."/>
            <person name="Sasajima S."/>
            <person name="Kearney M.S."/>
            <person name="Suda W."/>
            <person name="Takeshita K."/>
            <person name="Sasaki T."/>
            <person name="Okamoto S."/>
            <person name="Skelly N.A."/>
            <person name="Okamura Y."/>
            <person name="Vlamakis H."/>
            <person name="Li Y."/>
            <person name="Tanoue T."/>
            <person name="Takei H."/>
            <person name="Nittono H."/>
            <person name="Narushima S."/>
            <person name="Irie J."/>
            <person name="Itoh H."/>
            <person name="Moriya K."/>
            <person name="Sugiura Y."/>
            <person name="Suematsu M."/>
            <person name="Moritoki N."/>
            <person name="Shibata S."/>
            <person name="Littman R.D."/>
            <person name="Fischbach A.M."/>
            <person name="Uwamino Y."/>
            <person name="Inoue T."/>
            <person name="Honda A."/>
            <person name="Hattori M."/>
            <person name="Murai T."/>
            <person name="Xavier J.R."/>
            <person name="Hirose N."/>
            <person name="Honda K."/>
        </authorList>
    </citation>
    <scope>NUCLEOTIDE SEQUENCE [LARGE SCALE GENOMIC DNA]</scope>
    <source>
        <strain evidence="3 4">CE91-St30</strain>
    </source>
</reference>
<dbReference type="Gene3D" id="1.10.10.10">
    <property type="entry name" value="Winged helix-like DNA-binding domain superfamily/Winged helix DNA-binding domain"/>
    <property type="match status" value="1"/>
</dbReference>
<name>A0ABM7WG66_9ACTN</name>
<organism evidence="3 4">
    <name type="scientific">Raoultibacter timonensis</name>
    <dbReference type="NCBI Taxonomy" id="1907662"/>
    <lineage>
        <taxon>Bacteria</taxon>
        <taxon>Bacillati</taxon>
        <taxon>Actinomycetota</taxon>
        <taxon>Coriobacteriia</taxon>
        <taxon>Eggerthellales</taxon>
        <taxon>Eggerthellaceae</taxon>
        <taxon>Raoultibacter</taxon>
    </lineage>
</organism>
<dbReference type="RefSeq" id="WP_244411654.1">
    <property type="nucleotide sequence ID" value="NZ_AP025564.1"/>
</dbReference>
<dbReference type="InterPro" id="IPR036388">
    <property type="entry name" value="WH-like_DNA-bd_sf"/>
</dbReference>
<evidence type="ECO:0000313" key="4">
    <source>
        <dbReference type="Proteomes" id="UP001320544"/>
    </source>
</evidence>
<accession>A0ABM7WG66</accession>
<dbReference type="InterPro" id="IPR036390">
    <property type="entry name" value="WH_DNA-bd_sf"/>
</dbReference>
<dbReference type="InterPro" id="IPR039422">
    <property type="entry name" value="MarR/SlyA-like"/>
</dbReference>
<feature type="compositionally biased region" description="Basic and acidic residues" evidence="1">
    <location>
        <begin position="1"/>
        <end position="19"/>
    </location>
</feature>
<dbReference type="PROSITE" id="PS50995">
    <property type="entry name" value="HTH_MARR_2"/>
    <property type="match status" value="1"/>
</dbReference>
<protein>
    <recommendedName>
        <fullName evidence="2">HTH marR-type domain-containing protein</fullName>
    </recommendedName>
</protein>
<gene>
    <name evidence="3" type="ORF">CE91St30_05420</name>
</gene>
<dbReference type="SMART" id="SM00347">
    <property type="entry name" value="HTH_MARR"/>
    <property type="match status" value="1"/>
</dbReference>
<dbReference type="PANTHER" id="PTHR33164:SF101">
    <property type="entry name" value="TRANSCRIPTIONAL REPRESSOR MPRA"/>
    <property type="match status" value="1"/>
</dbReference>
<evidence type="ECO:0000256" key="1">
    <source>
        <dbReference type="SAM" id="MobiDB-lite"/>
    </source>
</evidence>
<keyword evidence="4" id="KW-1185">Reference proteome</keyword>
<feature type="domain" description="HTH marR-type" evidence="2">
    <location>
        <begin position="32"/>
        <end position="164"/>
    </location>
</feature>
<evidence type="ECO:0000313" key="3">
    <source>
        <dbReference type="EMBL" id="BDE95209.1"/>
    </source>
</evidence>
<evidence type="ECO:0000259" key="2">
    <source>
        <dbReference type="PROSITE" id="PS50995"/>
    </source>
</evidence>
<dbReference type="PANTHER" id="PTHR33164">
    <property type="entry name" value="TRANSCRIPTIONAL REGULATOR, MARR FAMILY"/>
    <property type="match status" value="1"/>
</dbReference>
<dbReference type="Pfam" id="PF12802">
    <property type="entry name" value="MarR_2"/>
    <property type="match status" value="1"/>
</dbReference>
<sequence>MEGKRKAESMEEARVRHDAPPQGLSAKRERLDGALVIALSRSYEIAHRESRRLVAEYGLTFTQFEVMEALLHKGPLTVNGIIEAVLSTGGNITVVVRNLEKRGYATRLANPEDGRSFIVELTDEGRTVIEEVFPRHMRLLDKALAALSDDDIETIIGLLHKVGHAGGIERKA</sequence>